<keyword evidence="4" id="KW-1185">Reference proteome</keyword>
<dbReference type="PANTHER" id="PTHR35565">
    <property type="entry name" value="CYTOPLASMIC PROTEIN-RELATED"/>
    <property type="match status" value="1"/>
</dbReference>
<name>A0ABX2IN14_9RHOB</name>
<reference evidence="3 4" key="1">
    <citation type="submission" date="2020-06" db="EMBL/GenBank/DDBJ databases">
        <title>Sulfitobacter algicola sp. nov., isolated from green algae.</title>
        <authorList>
            <person name="Wang C."/>
        </authorList>
    </citation>
    <scope>NUCLEOTIDE SEQUENCE [LARGE SCALE GENOMIC DNA]</scope>
    <source>
        <strain evidence="3 4">1151</strain>
    </source>
</reference>
<dbReference type="Pfam" id="PF05943">
    <property type="entry name" value="VipB"/>
    <property type="match status" value="1"/>
</dbReference>
<accession>A0ABX2IN14</accession>
<gene>
    <name evidence="3" type="primary">tssC</name>
    <name evidence="3" type="ORF">HRQ87_02875</name>
</gene>
<evidence type="ECO:0000313" key="3">
    <source>
        <dbReference type="EMBL" id="NSX53735.1"/>
    </source>
</evidence>
<dbReference type="InterPro" id="IPR010269">
    <property type="entry name" value="T6SS_TssC-like"/>
</dbReference>
<evidence type="ECO:0000259" key="2">
    <source>
        <dbReference type="Pfam" id="PF18945"/>
    </source>
</evidence>
<protein>
    <submittedName>
        <fullName evidence="3">Type VI secretion system contractile sheath large subunit</fullName>
    </submittedName>
</protein>
<sequence>MHATAVQFETEAASAKFKTLAARIDCLIAKIDQALNAQVNAILHTPEFMALSARWLALQKLVFENGNDGEVLIKLLDVDWKTLSRNLERSVDFDQSHLHKLVYEDELGMPGGLPYGLLIGDYDIGIKVNKERGDSIDILRRIASVAAAAFCPFIATAAPDCFGLDSYQDLSNAPDLGDGDSAAERIRWDALREQDDTRFIGLVAPRILIRKPYRLNDPDRIDQFPFCEIPGVLTYASGAFAFATTVIETYKSSGWFAAIRGAYQDETGGGRITLFDGHDFGTDKHGMSEQPPVEVRLTSFQEQYMVENGIVPISSLYMVSDPVFNACPSFHRPGRYSTAIAVRNARLASMLQYVLCAARFAHFLKVIMRDEIGSIADENGLQSRLHSWLMKYCISNEDADTTLTARYPLRSAGVKVAAIAGRPGVYSCAIHLQPHFQLDDIATTFHLVADSNDRQRIPQRTA</sequence>
<dbReference type="EMBL" id="JABUFE010000001">
    <property type="protein sequence ID" value="NSX53735.1"/>
    <property type="molecule type" value="Genomic_DNA"/>
</dbReference>
<organism evidence="3 4">
    <name type="scientific">Parasulfitobacter algicola</name>
    <dbReference type="NCBI Taxonomy" id="2614809"/>
    <lineage>
        <taxon>Bacteria</taxon>
        <taxon>Pseudomonadati</taxon>
        <taxon>Pseudomonadota</taxon>
        <taxon>Alphaproteobacteria</taxon>
        <taxon>Rhodobacterales</taxon>
        <taxon>Roseobacteraceae</taxon>
        <taxon>Parasulfitobacter</taxon>
    </lineage>
</organism>
<dbReference type="Pfam" id="PF18945">
    <property type="entry name" value="VipB_2"/>
    <property type="match status" value="1"/>
</dbReference>
<evidence type="ECO:0000313" key="4">
    <source>
        <dbReference type="Proteomes" id="UP000777935"/>
    </source>
</evidence>
<feature type="domain" description="TssC1 N-terminal" evidence="1">
    <location>
        <begin position="27"/>
        <end position="330"/>
    </location>
</feature>
<dbReference type="NCBIfam" id="TIGR03355">
    <property type="entry name" value="VI_chp_2"/>
    <property type="match status" value="1"/>
</dbReference>
<comment type="caution">
    <text evidence="3">The sequence shown here is derived from an EMBL/GenBank/DDBJ whole genome shotgun (WGS) entry which is preliminary data.</text>
</comment>
<dbReference type="Proteomes" id="UP000777935">
    <property type="component" value="Unassembled WGS sequence"/>
</dbReference>
<dbReference type="InterPro" id="IPR044031">
    <property type="entry name" value="TssC1_N"/>
</dbReference>
<dbReference type="PANTHER" id="PTHR35565:SF3">
    <property type="entry name" value="TYPE VI SECRETION SYSTEM SHEATH PROTEIN TSSC1"/>
    <property type="match status" value="1"/>
</dbReference>
<evidence type="ECO:0000259" key="1">
    <source>
        <dbReference type="Pfam" id="PF05943"/>
    </source>
</evidence>
<dbReference type="RefSeq" id="WP_174135000.1">
    <property type="nucleotide sequence ID" value="NZ_JABUFE010000001.1"/>
</dbReference>
<proteinExistence type="predicted"/>
<dbReference type="InterPro" id="IPR044032">
    <property type="entry name" value="TssC1_C"/>
</dbReference>
<feature type="domain" description="TssC1 C-terminal" evidence="2">
    <location>
        <begin position="342"/>
        <end position="450"/>
    </location>
</feature>